<sequence>MERKQFNFPRPFRFGNGDELPPRQQDEISIKPISRDKEEEEFEDPPPPALTPALNPREKYNRNPPKSAFKPPYPPLAPANIEELENIDKLMGMDLEDLLLQDSAPKPTAPPPKPESYALPATFIERDENQEREAAIKMQVLVDKCKEFKEKIKELRDKNLEMAKGNYEKGQELEHLKLEKLQLEEELKSLGLLDKRGYQGGGLAIISRKALDDDENKRKLDMKRELMMGIALVEGDFADFLGKQESEKNCCDKFTDQIKSCFYKVVVLKGEMKRIEARYDKSISAYFSFYKFLVNSSIFILAIFMYLLISHILYYNGNFLGTCGGGPCFLLYSAFPTSEDISYCLSFICLIAATVCASIFKWVRTDYIRKKQEIFGGKDIKLKRFAAIVFNNWSWNIDTETDSYDQSQNISNQLTTALKDEAKLKEAANRSAAQKTALTIRRIIGSSIYILILIVGWVLIILILVYEKDFVNSIAPTGTWSLVVGFIPKLGISLINAAFPNLTIKITTLENWDSPSYIVKLQIIRIYIAKILNVVVFAGLNLALATDAVLLDIGEQIEYETNYNCREDQAGINLLLLVISEAVMSKVIPLVFILFNFILSKIRKVSSWKKQIKVSQQLINCIYFQALVWVTLPYFPYVAVLTPVLMFIDFKFQHWKLNKLQIKPLQQTQASDLVIFIIRVYNITLLGAIAYITFFLTADLPHKSYNNGSDLCGPFESHVSATTSIINAMTDRVVLKQLWLYALGYAPVFWGLVVIAIAKIFFLKNHLNVMVQYQDDREMELTHQIIDLQRANATLKKKEKLNKEMIN</sequence>
<evidence type="ECO:0000256" key="2">
    <source>
        <dbReference type="ARBA" id="ARBA00006510"/>
    </source>
</evidence>
<comment type="similarity">
    <text evidence="2">Belongs to the TMC family.</text>
</comment>
<dbReference type="PANTHER" id="PTHR23302">
    <property type="entry name" value="TRANSMEMBRANE CHANNEL-RELATED"/>
    <property type="match status" value="1"/>
</dbReference>
<feature type="domain" description="TMC" evidence="9">
    <location>
        <begin position="565"/>
        <end position="671"/>
    </location>
</feature>
<dbReference type="EMBL" id="CAJZBQ010000053">
    <property type="protein sequence ID" value="CAG9331345.1"/>
    <property type="molecule type" value="Genomic_DNA"/>
</dbReference>
<evidence type="ECO:0000256" key="5">
    <source>
        <dbReference type="ARBA" id="ARBA00023136"/>
    </source>
</evidence>
<dbReference type="PANTHER" id="PTHR23302:SF24">
    <property type="entry name" value="TMC DOMAIN-CONTAINING PROTEIN"/>
    <property type="match status" value="1"/>
</dbReference>
<evidence type="ECO:0000256" key="3">
    <source>
        <dbReference type="ARBA" id="ARBA00022692"/>
    </source>
</evidence>
<feature type="transmembrane region" description="Helical" evidence="8">
    <location>
        <begin position="571"/>
        <end position="599"/>
    </location>
</feature>
<feature type="transmembrane region" description="Helical" evidence="8">
    <location>
        <begin position="634"/>
        <end position="652"/>
    </location>
</feature>
<keyword evidence="4 8" id="KW-1133">Transmembrane helix</keyword>
<feature type="transmembrane region" description="Helical" evidence="8">
    <location>
        <begin position="478"/>
        <end position="499"/>
    </location>
</feature>
<keyword evidence="5 8" id="KW-0472">Membrane</keyword>
<dbReference type="InterPro" id="IPR038900">
    <property type="entry name" value="TMC"/>
</dbReference>
<dbReference type="Pfam" id="PF07810">
    <property type="entry name" value="TMC"/>
    <property type="match status" value="1"/>
</dbReference>
<evidence type="ECO:0000256" key="7">
    <source>
        <dbReference type="SAM" id="MobiDB-lite"/>
    </source>
</evidence>
<evidence type="ECO:0000256" key="1">
    <source>
        <dbReference type="ARBA" id="ARBA00004141"/>
    </source>
</evidence>
<comment type="caution">
    <text evidence="10">The sequence shown here is derived from an EMBL/GenBank/DDBJ whole genome shotgun (WGS) entry which is preliminary data.</text>
</comment>
<keyword evidence="11" id="KW-1185">Reference proteome</keyword>
<evidence type="ECO:0000256" key="6">
    <source>
        <dbReference type="SAM" id="Coils"/>
    </source>
</evidence>
<keyword evidence="6" id="KW-0175">Coiled coil</keyword>
<feature type="transmembrane region" description="Helical" evidence="8">
    <location>
        <begin position="283"/>
        <end position="309"/>
    </location>
</feature>
<feature type="transmembrane region" description="Helical" evidence="8">
    <location>
        <begin position="340"/>
        <end position="363"/>
    </location>
</feature>
<feature type="transmembrane region" description="Helical" evidence="8">
    <location>
        <begin position="738"/>
        <end position="762"/>
    </location>
</feature>
<reference evidence="10" key="1">
    <citation type="submission" date="2021-09" db="EMBL/GenBank/DDBJ databases">
        <authorList>
            <consortium name="AG Swart"/>
            <person name="Singh M."/>
            <person name="Singh A."/>
            <person name="Seah K."/>
            <person name="Emmerich C."/>
        </authorList>
    </citation>
    <scope>NUCLEOTIDE SEQUENCE</scope>
    <source>
        <strain evidence="10">ATCC30299</strain>
    </source>
</reference>
<dbReference type="GO" id="GO:0008381">
    <property type="term" value="F:mechanosensitive monoatomic ion channel activity"/>
    <property type="evidence" value="ECO:0007669"/>
    <property type="project" value="TreeGrafter"/>
</dbReference>
<name>A0AAU9K1U2_9CILI</name>
<feature type="transmembrane region" description="Helical" evidence="8">
    <location>
        <begin position="673"/>
        <end position="696"/>
    </location>
</feature>
<evidence type="ECO:0000259" key="9">
    <source>
        <dbReference type="Pfam" id="PF07810"/>
    </source>
</evidence>
<evidence type="ECO:0000313" key="11">
    <source>
        <dbReference type="Proteomes" id="UP001162131"/>
    </source>
</evidence>
<organism evidence="10 11">
    <name type="scientific">Blepharisma stoltei</name>
    <dbReference type="NCBI Taxonomy" id="1481888"/>
    <lineage>
        <taxon>Eukaryota</taxon>
        <taxon>Sar</taxon>
        <taxon>Alveolata</taxon>
        <taxon>Ciliophora</taxon>
        <taxon>Postciliodesmatophora</taxon>
        <taxon>Heterotrichea</taxon>
        <taxon>Heterotrichida</taxon>
        <taxon>Blepharismidae</taxon>
        <taxon>Blepharisma</taxon>
    </lineage>
</organism>
<protein>
    <recommendedName>
        <fullName evidence="9">TMC domain-containing protein</fullName>
    </recommendedName>
</protein>
<dbReference type="AlphaFoldDB" id="A0AAU9K1U2"/>
<dbReference type="Proteomes" id="UP001162131">
    <property type="component" value="Unassembled WGS sequence"/>
</dbReference>
<dbReference type="GO" id="GO:0005886">
    <property type="term" value="C:plasma membrane"/>
    <property type="evidence" value="ECO:0007669"/>
    <property type="project" value="InterPro"/>
</dbReference>
<feature type="coiled-coil region" evidence="6">
    <location>
        <begin position="138"/>
        <end position="193"/>
    </location>
</feature>
<feature type="compositionally biased region" description="Basic and acidic residues" evidence="7">
    <location>
        <begin position="20"/>
        <end position="37"/>
    </location>
</feature>
<dbReference type="InterPro" id="IPR012496">
    <property type="entry name" value="TMC_dom"/>
</dbReference>
<accession>A0AAU9K1U2</accession>
<gene>
    <name evidence="10" type="ORF">BSTOLATCC_MIC53417</name>
</gene>
<proteinExistence type="inferred from homology"/>
<feature type="transmembrane region" description="Helical" evidence="8">
    <location>
        <begin position="448"/>
        <end position="466"/>
    </location>
</feature>
<comment type="subcellular location">
    <subcellularLocation>
        <location evidence="1">Membrane</location>
        <topology evidence="1">Multi-pass membrane protein</topology>
    </subcellularLocation>
</comment>
<feature type="transmembrane region" description="Helical" evidence="8">
    <location>
        <begin position="531"/>
        <end position="551"/>
    </location>
</feature>
<evidence type="ECO:0000256" key="4">
    <source>
        <dbReference type="ARBA" id="ARBA00022989"/>
    </source>
</evidence>
<evidence type="ECO:0000256" key="8">
    <source>
        <dbReference type="SAM" id="Phobius"/>
    </source>
</evidence>
<evidence type="ECO:0000313" key="10">
    <source>
        <dbReference type="EMBL" id="CAG9331345.1"/>
    </source>
</evidence>
<feature type="region of interest" description="Disordered" evidence="7">
    <location>
        <begin position="1"/>
        <end position="78"/>
    </location>
</feature>
<keyword evidence="3 8" id="KW-0812">Transmembrane</keyword>